<keyword evidence="3" id="KW-1185">Reference proteome</keyword>
<dbReference type="GO" id="GO:0032259">
    <property type="term" value="P:methylation"/>
    <property type="evidence" value="ECO:0007669"/>
    <property type="project" value="UniProtKB-KW"/>
</dbReference>
<dbReference type="GO" id="GO:0008757">
    <property type="term" value="F:S-adenosylmethionine-dependent methyltransferase activity"/>
    <property type="evidence" value="ECO:0007669"/>
    <property type="project" value="InterPro"/>
</dbReference>
<dbReference type="PANTHER" id="PTHR44942:SF10">
    <property type="entry name" value="METHYLTRANSFERASE TYPE 11 DOMAIN-CONTAINING PROTEIN"/>
    <property type="match status" value="1"/>
</dbReference>
<dbReference type="EMBL" id="JARJLG010000097">
    <property type="protein sequence ID" value="KAJ7746732.1"/>
    <property type="molecule type" value="Genomic_DNA"/>
</dbReference>
<reference evidence="2" key="1">
    <citation type="submission" date="2023-03" db="EMBL/GenBank/DDBJ databases">
        <title>Massive genome expansion in bonnet fungi (Mycena s.s.) driven by repeated elements and novel gene families across ecological guilds.</title>
        <authorList>
            <consortium name="Lawrence Berkeley National Laboratory"/>
            <person name="Harder C.B."/>
            <person name="Miyauchi S."/>
            <person name="Viragh M."/>
            <person name="Kuo A."/>
            <person name="Thoen E."/>
            <person name="Andreopoulos B."/>
            <person name="Lu D."/>
            <person name="Skrede I."/>
            <person name="Drula E."/>
            <person name="Henrissat B."/>
            <person name="Morin E."/>
            <person name="Kohler A."/>
            <person name="Barry K."/>
            <person name="LaButti K."/>
            <person name="Morin E."/>
            <person name="Salamov A."/>
            <person name="Lipzen A."/>
            <person name="Mereny Z."/>
            <person name="Hegedus B."/>
            <person name="Baldrian P."/>
            <person name="Stursova M."/>
            <person name="Weitz H."/>
            <person name="Taylor A."/>
            <person name="Grigoriev I.V."/>
            <person name="Nagy L.G."/>
            <person name="Martin F."/>
            <person name="Kauserud H."/>
        </authorList>
    </citation>
    <scope>NUCLEOTIDE SEQUENCE</scope>
    <source>
        <strain evidence="2">CBHHK188m</strain>
    </source>
</reference>
<gene>
    <name evidence="2" type="ORF">DFH07DRAFT_587216</name>
</gene>
<dbReference type="PANTHER" id="PTHR44942">
    <property type="entry name" value="METHYLTRANSF_11 DOMAIN-CONTAINING PROTEIN"/>
    <property type="match status" value="1"/>
</dbReference>
<dbReference type="InterPro" id="IPR013216">
    <property type="entry name" value="Methyltransf_11"/>
</dbReference>
<dbReference type="Pfam" id="PF08241">
    <property type="entry name" value="Methyltransf_11"/>
    <property type="match status" value="1"/>
</dbReference>
<evidence type="ECO:0000313" key="2">
    <source>
        <dbReference type="EMBL" id="KAJ7746732.1"/>
    </source>
</evidence>
<evidence type="ECO:0000259" key="1">
    <source>
        <dbReference type="Pfam" id="PF08241"/>
    </source>
</evidence>
<keyword evidence="2" id="KW-0808">Transferase</keyword>
<dbReference type="InterPro" id="IPR051052">
    <property type="entry name" value="Diverse_substrate_MTase"/>
</dbReference>
<dbReference type="AlphaFoldDB" id="A0AAD7N5F3"/>
<protein>
    <submittedName>
        <fullName evidence="2">S-adenosyl-L-methionine-dependent methyltransferase</fullName>
    </submittedName>
</protein>
<organism evidence="2 3">
    <name type="scientific">Mycena maculata</name>
    <dbReference type="NCBI Taxonomy" id="230809"/>
    <lineage>
        <taxon>Eukaryota</taxon>
        <taxon>Fungi</taxon>
        <taxon>Dikarya</taxon>
        <taxon>Basidiomycota</taxon>
        <taxon>Agaricomycotina</taxon>
        <taxon>Agaricomycetes</taxon>
        <taxon>Agaricomycetidae</taxon>
        <taxon>Agaricales</taxon>
        <taxon>Marasmiineae</taxon>
        <taxon>Mycenaceae</taxon>
        <taxon>Mycena</taxon>
    </lineage>
</organism>
<feature type="domain" description="Methyltransferase type 11" evidence="1">
    <location>
        <begin position="48"/>
        <end position="150"/>
    </location>
</feature>
<proteinExistence type="predicted"/>
<dbReference type="InterPro" id="IPR029063">
    <property type="entry name" value="SAM-dependent_MTases_sf"/>
</dbReference>
<dbReference type="CDD" id="cd02440">
    <property type="entry name" value="AdoMet_MTases"/>
    <property type="match status" value="1"/>
</dbReference>
<keyword evidence="2" id="KW-0489">Methyltransferase</keyword>
<dbReference type="SUPFAM" id="SSF53335">
    <property type="entry name" value="S-adenosyl-L-methionine-dependent methyltransferases"/>
    <property type="match status" value="1"/>
</dbReference>
<accession>A0AAD7N5F3</accession>
<dbReference type="Gene3D" id="3.40.50.150">
    <property type="entry name" value="Vaccinia Virus protein VP39"/>
    <property type="match status" value="1"/>
</dbReference>
<comment type="caution">
    <text evidence="2">The sequence shown here is derived from an EMBL/GenBank/DDBJ whole genome shotgun (WGS) entry which is preliminary data.</text>
</comment>
<evidence type="ECO:0000313" key="3">
    <source>
        <dbReference type="Proteomes" id="UP001215280"/>
    </source>
</evidence>
<name>A0AAD7N5F3_9AGAR</name>
<dbReference type="Proteomes" id="UP001215280">
    <property type="component" value="Unassembled WGS sequence"/>
</dbReference>
<sequence length="310" mass="33736">MSQEKVFRSFTAEQGANYAQNRLTYSDKLYQLIIGHHTSTGGQLDTLVDIGCGPGNAARDLAKYFPEVIGLDPSEGMVSTARSLAGTSSTGRPIRFEVSTAEELGSGLSPPIPDGSVDLITAATAAHWFNMPFFWVSAARILKPGGTVAIWTSKTGMHHSMPNAAAIRAEMERLGDEYLGPYRQPGSAMAETLYRYMVLPWTLPDTPPIPDFDESSFVKKEWSMDEGEAGDFFALPPDLNLDVFERAMGTVSPVIGWREAHPEKVGTEEDVVKIMRRTVEGLLREGGVDPDKTMLKGGVAGVLLLVKKRA</sequence>